<dbReference type="EMBL" id="DS268449">
    <property type="protein sequence ID" value="EFP03384.1"/>
    <property type="molecule type" value="Genomic_DNA"/>
</dbReference>
<keyword evidence="1" id="KW-1133">Transmembrane helix</keyword>
<evidence type="ECO:0000313" key="3">
    <source>
        <dbReference type="Proteomes" id="UP000008281"/>
    </source>
</evidence>
<proteinExistence type="predicted"/>
<dbReference type="InterPro" id="IPR021942">
    <property type="entry name" value="DUF3557"/>
</dbReference>
<evidence type="ECO:0000313" key="2">
    <source>
        <dbReference type="EMBL" id="EFP03384.1"/>
    </source>
</evidence>
<dbReference type="InParanoid" id="E3MJ72"/>
<reference evidence="2" key="1">
    <citation type="submission" date="2007-07" db="EMBL/GenBank/DDBJ databases">
        <title>PCAP assembly of the Caenorhabditis remanei genome.</title>
        <authorList>
            <consortium name="The Caenorhabditis remanei Sequencing Consortium"/>
            <person name="Wilson R.K."/>
        </authorList>
    </citation>
    <scope>NUCLEOTIDE SEQUENCE [LARGE SCALE GENOMIC DNA]</scope>
    <source>
        <strain evidence="2">PB4641</strain>
    </source>
</reference>
<evidence type="ECO:0008006" key="4">
    <source>
        <dbReference type="Google" id="ProtNLM"/>
    </source>
</evidence>
<dbReference type="Proteomes" id="UP000008281">
    <property type="component" value="Unassembled WGS sequence"/>
</dbReference>
<accession>E3MJ72</accession>
<keyword evidence="1" id="KW-0812">Transmembrane</keyword>
<feature type="transmembrane region" description="Helical" evidence="1">
    <location>
        <begin position="406"/>
        <end position="425"/>
    </location>
</feature>
<sequence length="426" mass="50461">MPPGLTYPSLKCVFEFLEANKRIHITSRSSHLKTLDKLVPLHLKMLQIDGYLIMVNNVAYRVLDGNEPEDFFGNDFRRLNFFPMFWRQTRRGYFHIFYQKNGTGNVRYEYENRRGDTFRRRVNKDYHNSYDLIRQLLESLFVGRRAIIVQKLVTGWLQPESENLELKFNVLEIESNGYDLKNFVPLIEPTSFPLKKFTQKLGSFCFFEHPEVRTANHLVITTIYIILFDVINILKSLNCKYIEINDLLFNDNILFDIIQMLLENHRDVETCYMIDIVSVRLVLKNNTSTLMARIKERFNGKYVDFMDADKRSTLTSQYVSIPIDSRTELAVYRNESLKECQEIVIMEVILTGHTPKFFHLDYSKLDESFEKREKSKLEKESREDESLDNDQSHLDKTAAEKYKTHIISLTIMSILIVVLFAWFFFF</sequence>
<name>E3MJ72_CAERE</name>
<dbReference type="PANTHER" id="PTHR31379:SF1">
    <property type="entry name" value="F-BOX C PROTEIN-RELATED"/>
    <property type="match status" value="1"/>
</dbReference>
<gene>
    <name evidence="2" type="ORF">CRE_09592</name>
</gene>
<evidence type="ECO:0000256" key="1">
    <source>
        <dbReference type="SAM" id="Phobius"/>
    </source>
</evidence>
<protein>
    <recommendedName>
        <fullName evidence="4">DUF38 domain-containing protein</fullName>
    </recommendedName>
</protein>
<dbReference type="AlphaFoldDB" id="E3MJ72"/>
<dbReference type="Pfam" id="PF12078">
    <property type="entry name" value="DUF3557"/>
    <property type="match status" value="1"/>
</dbReference>
<feature type="transmembrane region" description="Helical" evidence="1">
    <location>
        <begin position="215"/>
        <end position="234"/>
    </location>
</feature>
<organism evidence="3">
    <name type="scientific">Caenorhabditis remanei</name>
    <name type="common">Caenorhabditis vulgaris</name>
    <dbReference type="NCBI Taxonomy" id="31234"/>
    <lineage>
        <taxon>Eukaryota</taxon>
        <taxon>Metazoa</taxon>
        <taxon>Ecdysozoa</taxon>
        <taxon>Nematoda</taxon>
        <taxon>Chromadorea</taxon>
        <taxon>Rhabditida</taxon>
        <taxon>Rhabditina</taxon>
        <taxon>Rhabditomorpha</taxon>
        <taxon>Rhabditoidea</taxon>
        <taxon>Rhabditidae</taxon>
        <taxon>Peloderinae</taxon>
        <taxon>Caenorhabditis</taxon>
    </lineage>
</organism>
<dbReference type="PANTHER" id="PTHR31379">
    <property type="entry name" value="F-BOX C PROTEIN-RELATED-RELATED"/>
    <property type="match status" value="1"/>
</dbReference>
<keyword evidence="3" id="KW-1185">Reference proteome</keyword>
<keyword evidence="1" id="KW-0472">Membrane</keyword>
<dbReference type="HOGENOM" id="CLU_604456_0_0_1"/>